<keyword evidence="4" id="KW-1185">Reference proteome</keyword>
<dbReference type="SUPFAM" id="SSF50998">
    <property type="entry name" value="Quinoprotein alcohol dehydrogenase-like"/>
    <property type="match status" value="1"/>
</dbReference>
<protein>
    <submittedName>
        <fullName evidence="3">PQQ-binding-like beta-propeller repeat protein</fullName>
    </submittedName>
</protein>
<organism evidence="3 4">
    <name type="scientific">Actinomadura physcomitrii</name>
    <dbReference type="NCBI Taxonomy" id="2650748"/>
    <lineage>
        <taxon>Bacteria</taxon>
        <taxon>Bacillati</taxon>
        <taxon>Actinomycetota</taxon>
        <taxon>Actinomycetes</taxon>
        <taxon>Streptosporangiales</taxon>
        <taxon>Thermomonosporaceae</taxon>
        <taxon>Actinomadura</taxon>
    </lineage>
</organism>
<reference evidence="3" key="1">
    <citation type="submission" date="2019-12" db="EMBL/GenBank/DDBJ databases">
        <title>Actinomadura physcomitrii sp. nov., a novel actinomycete isolated from moss [Physcomitrium sphaericum (Ludw) Fuernr].</title>
        <authorList>
            <person name="Zhuang X."/>
        </authorList>
    </citation>
    <scope>NUCLEOTIDE SEQUENCE [LARGE SCALE GENOMIC DNA]</scope>
    <source>
        <strain evidence="3">LD22</strain>
    </source>
</reference>
<dbReference type="InterPro" id="IPR015943">
    <property type="entry name" value="WD40/YVTN_repeat-like_dom_sf"/>
</dbReference>
<dbReference type="EMBL" id="WBMS02000074">
    <property type="protein sequence ID" value="MWA07428.1"/>
    <property type="molecule type" value="Genomic_DNA"/>
</dbReference>
<dbReference type="RefSeq" id="WP_151600370.1">
    <property type="nucleotide sequence ID" value="NZ_WBMS02000074.1"/>
</dbReference>
<keyword evidence="1" id="KW-0812">Transmembrane</keyword>
<dbReference type="InterPro" id="IPR002372">
    <property type="entry name" value="PQQ_rpt_dom"/>
</dbReference>
<keyword evidence="1" id="KW-0472">Membrane</keyword>
<accession>A0A6I4MMM7</accession>
<evidence type="ECO:0000259" key="2">
    <source>
        <dbReference type="Pfam" id="PF13360"/>
    </source>
</evidence>
<proteinExistence type="predicted"/>
<dbReference type="InterPro" id="IPR011047">
    <property type="entry name" value="Quinoprotein_ADH-like_sf"/>
</dbReference>
<evidence type="ECO:0000313" key="4">
    <source>
        <dbReference type="Proteomes" id="UP000462055"/>
    </source>
</evidence>
<dbReference type="PANTHER" id="PTHR34512">
    <property type="entry name" value="CELL SURFACE PROTEIN"/>
    <property type="match status" value="1"/>
</dbReference>
<comment type="caution">
    <text evidence="3">The sequence shown here is derived from an EMBL/GenBank/DDBJ whole genome shotgun (WGS) entry which is preliminary data.</text>
</comment>
<feature type="domain" description="Pyrrolo-quinoline quinone repeat" evidence="2">
    <location>
        <begin position="240"/>
        <end position="434"/>
    </location>
</feature>
<dbReference type="Proteomes" id="UP000462055">
    <property type="component" value="Unassembled WGS sequence"/>
</dbReference>
<keyword evidence="1" id="KW-1133">Transmembrane helix</keyword>
<feature type="domain" description="Pyrrolo-quinoline quinone repeat" evidence="2">
    <location>
        <begin position="87"/>
        <end position="207"/>
    </location>
</feature>
<feature type="transmembrane region" description="Helical" evidence="1">
    <location>
        <begin position="14"/>
        <end position="35"/>
    </location>
</feature>
<evidence type="ECO:0000313" key="3">
    <source>
        <dbReference type="EMBL" id="MWA07428.1"/>
    </source>
</evidence>
<dbReference type="Gene3D" id="2.130.10.10">
    <property type="entry name" value="YVTN repeat-like/Quinoprotein amine dehydrogenase"/>
    <property type="match status" value="2"/>
</dbReference>
<sequence>MTSRFLRSSHADRIVLASVTVGTVVSAFVAVLLLVSINGHGDRASAEGGGEATGAVKDKPLKLTPWSLPYADGQWSITSDSLRGTLFTGATVVRALADRLVAMDVATGRRLWERRLPATLCQASTIADSGLGIVAYGSEEDCGTVAGVDLHTGRIRWTRFLPIDDSTINNGEPQLARSGDTVVAAMEHHRTTAFRVSDGTQLWTETAALYGGGDCYTNSYTGGRRLVRLVSCVTSGFHRHVVEQVNPGTGRTQWTFRLRRPGLLKGVLSTDPIVVDDEDRSDKAHLMVLSDQGTVRTALAEGPEHSGHHRVDGNPSSNILISGDTVAVAMEPEDDASTEQNTIVAWSITSGKRLWGIRGSSDMTRLHPVPSTAGGLLAYAVGRVNERPQLVRIDPTSGQQTVVRQYDPAVAWVGTEPVPALYRGVLFVTCGGLGVGGPTSTDHALVALPGL</sequence>
<dbReference type="PANTHER" id="PTHR34512:SF30">
    <property type="entry name" value="OUTER MEMBRANE PROTEIN ASSEMBLY FACTOR BAMB"/>
    <property type="match status" value="1"/>
</dbReference>
<gene>
    <name evidence="3" type="ORF">F8568_045320</name>
</gene>
<dbReference type="Pfam" id="PF13360">
    <property type="entry name" value="PQQ_2"/>
    <property type="match status" value="2"/>
</dbReference>
<name>A0A6I4MMM7_9ACTN</name>
<evidence type="ECO:0000256" key="1">
    <source>
        <dbReference type="SAM" id="Phobius"/>
    </source>
</evidence>
<dbReference type="AlphaFoldDB" id="A0A6I4MMM7"/>